<comment type="caution">
    <text evidence="2">The sequence shown here is derived from an EMBL/GenBank/DDBJ whole genome shotgun (WGS) entry which is preliminary data.</text>
</comment>
<sequence length="267" mass="30210">MKEILNANVIKKLNNVCNTPLISKNQEEPPTLSVSGAEDNFVTSNIPYNKVDLKNEDIFSENLLNDKIILEKPVTNDNNLKTLRLNQSNEVISFLKNNSITSEDPINAKITIENDEQNLNKDQIGVSVLESGKQFKVPKVSKRKSQSETKSQQNGTKKILKANVTKKSNNNHKSSLISKSVEPGTKEENLKTLYLNKSNEVTSFLKNNSITSEDLMNDKITMENVKQNLNKDQIEVPVLESGKQFKLPKVSKRERESRIESKQKELK</sequence>
<gene>
    <name evidence="2" type="ORF">CEXT_81081</name>
</gene>
<accession>A0AAV4Y2W8</accession>
<evidence type="ECO:0000313" key="3">
    <source>
        <dbReference type="Proteomes" id="UP001054945"/>
    </source>
</evidence>
<keyword evidence="3" id="KW-1185">Reference proteome</keyword>
<reference evidence="2 3" key="1">
    <citation type="submission" date="2021-06" db="EMBL/GenBank/DDBJ databases">
        <title>Caerostris extrusa draft genome.</title>
        <authorList>
            <person name="Kono N."/>
            <person name="Arakawa K."/>
        </authorList>
    </citation>
    <scope>NUCLEOTIDE SEQUENCE [LARGE SCALE GENOMIC DNA]</scope>
</reference>
<proteinExistence type="predicted"/>
<feature type="region of interest" description="Disordered" evidence="1">
    <location>
        <begin position="246"/>
        <end position="267"/>
    </location>
</feature>
<dbReference type="EMBL" id="BPLR01001160">
    <property type="protein sequence ID" value="GIZ00504.1"/>
    <property type="molecule type" value="Genomic_DNA"/>
</dbReference>
<protein>
    <submittedName>
        <fullName evidence="2">Uncharacterized protein</fullName>
    </submittedName>
</protein>
<feature type="region of interest" description="Disordered" evidence="1">
    <location>
        <begin position="137"/>
        <end position="156"/>
    </location>
</feature>
<dbReference type="AlphaFoldDB" id="A0AAV4Y2W8"/>
<dbReference type="Proteomes" id="UP001054945">
    <property type="component" value="Unassembled WGS sequence"/>
</dbReference>
<evidence type="ECO:0000313" key="2">
    <source>
        <dbReference type="EMBL" id="GIZ00504.1"/>
    </source>
</evidence>
<feature type="compositionally biased region" description="Basic and acidic residues" evidence="1">
    <location>
        <begin position="251"/>
        <end position="267"/>
    </location>
</feature>
<name>A0AAV4Y2W8_CAEEX</name>
<evidence type="ECO:0000256" key="1">
    <source>
        <dbReference type="SAM" id="MobiDB-lite"/>
    </source>
</evidence>
<organism evidence="2 3">
    <name type="scientific">Caerostris extrusa</name>
    <name type="common">Bark spider</name>
    <name type="synonym">Caerostris bankana</name>
    <dbReference type="NCBI Taxonomy" id="172846"/>
    <lineage>
        <taxon>Eukaryota</taxon>
        <taxon>Metazoa</taxon>
        <taxon>Ecdysozoa</taxon>
        <taxon>Arthropoda</taxon>
        <taxon>Chelicerata</taxon>
        <taxon>Arachnida</taxon>
        <taxon>Araneae</taxon>
        <taxon>Araneomorphae</taxon>
        <taxon>Entelegynae</taxon>
        <taxon>Araneoidea</taxon>
        <taxon>Araneidae</taxon>
        <taxon>Caerostris</taxon>
    </lineage>
</organism>